<organism evidence="2 3">
    <name type="scientific">Actinomyces bouchesdurhonensis</name>
    <dbReference type="NCBI Taxonomy" id="1852361"/>
    <lineage>
        <taxon>Bacteria</taxon>
        <taxon>Bacillati</taxon>
        <taxon>Actinomycetota</taxon>
        <taxon>Actinomycetes</taxon>
        <taxon>Actinomycetales</taxon>
        <taxon>Actinomycetaceae</taxon>
        <taxon>Actinomyces</taxon>
    </lineage>
</organism>
<comment type="caution">
    <text evidence="2">The sequence shown here is derived from an EMBL/GenBank/DDBJ whole genome shotgun (WGS) entry which is preliminary data.</text>
</comment>
<dbReference type="OrthoDB" id="6712920at2"/>
<evidence type="ECO:0000313" key="3">
    <source>
        <dbReference type="Proteomes" id="UP000759246"/>
    </source>
</evidence>
<dbReference type="InterPro" id="IPR031596">
    <property type="entry name" value="MaAIMP_sms"/>
</dbReference>
<proteinExistence type="predicted"/>
<keyword evidence="1" id="KW-0472">Membrane</keyword>
<dbReference type="Pfam" id="PF16951">
    <property type="entry name" value="MaAIMP_sms"/>
    <property type="match status" value="1"/>
</dbReference>
<dbReference type="Proteomes" id="UP000759246">
    <property type="component" value="Unassembled WGS sequence"/>
</dbReference>
<sequence>MTAPAIALMILTILLVWGGLVASVVMLQILSVPSEEETEAAQEAIEAQLTLRDAKERYEAYRI</sequence>
<keyword evidence="1" id="KW-0812">Transmembrane</keyword>
<gene>
    <name evidence="2" type="ORF">HXK09_05580</name>
</gene>
<evidence type="ECO:0000256" key="1">
    <source>
        <dbReference type="SAM" id="Phobius"/>
    </source>
</evidence>
<name>A0A929RQY4_9ACTO</name>
<keyword evidence="1" id="KW-1133">Transmembrane helix</keyword>
<dbReference type="AlphaFoldDB" id="A0A929RQY4"/>
<feature type="transmembrane region" description="Helical" evidence="1">
    <location>
        <begin position="6"/>
        <end position="27"/>
    </location>
</feature>
<dbReference type="NCBIfam" id="NF033493">
    <property type="entry name" value="MetS_like_NSS"/>
    <property type="match status" value="1"/>
</dbReference>
<protein>
    <submittedName>
        <fullName evidence="2">Methionine/alanine import family NSS transporter small subunit</fullName>
    </submittedName>
</protein>
<reference evidence="2" key="1">
    <citation type="submission" date="2020-04" db="EMBL/GenBank/DDBJ databases">
        <title>Deep metagenomics examines the oral microbiome during advanced dental caries in children, revealing novel taxa and co-occurrences with host molecules.</title>
        <authorList>
            <person name="Baker J.L."/>
            <person name="Morton J.T."/>
            <person name="Dinis M."/>
            <person name="Alvarez R."/>
            <person name="Tran N.C."/>
            <person name="Knight R."/>
            <person name="Edlund A."/>
        </authorList>
    </citation>
    <scope>NUCLEOTIDE SEQUENCE</scope>
    <source>
        <strain evidence="2">JCVI_30_bin.13</strain>
    </source>
</reference>
<dbReference type="RefSeq" id="WP_073983172.1">
    <property type="nucleotide sequence ID" value="NZ_CAJZKY010000059.1"/>
</dbReference>
<dbReference type="EMBL" id="JABZGF010000155">
    <property type="protein sequence ID" value="MBF0966614.1"/>
    <property type="molecule type" value="Genomic_DNA"/>
</dbReference>
<evidence type="ECO:0000313" key="2">
    <source>
        <dbReference type="EMBL" id="MBF0966614.1"/>
    </source>
</evidence>
<accession>A0A929RQY4</accession>